<proteinExistence type="predicted"/>
<accession>A0ABM9I6S9</accession>
<reference evidence="2 3" key="1">
    <citation type="submission" date="2023-03" db="EMBL/GenBank/DDBJ databases">
        <authorList>
            <person name="Pearce D."/>
        </authorList>
    </citation>
    <scope>NUCLEOTIDE SEQUENCE [LARGE SCALE GENOMIC DNA]</scope>
    <source>
        <strain evidence="2">Msz</strain>
    </source>
</reference>
<organism evidence="2 3">
    <name type="scientific">Methylocaldum szegediense</name>
    <dbReference type="NCBI Taxonomy" id="73780"/>
    <lineage>
        <taxon>Bacteria</taxon>
        <taxon>Pseudomonadati</taxon>
        <taxon>Pseudomonadota</taxon>
        <taxon>Gammaproteobacteria</taxon>
        <taxon>Methylococcales</taxon>
        <taxon>Methylococcaceae</taxon>
        <taxon>Methylocaldum</taxon>
    </lineage>
</organism>
<evidence type="ECO:0000313" key="3">
    <source>
        <dbReference type="Proteomes" id="UP001162030"/>
    </source>
</evidence>
<dbReference type="EMBL" id="OX458333">
    <property type="protein sequence ID" value="CAI8925595.1"/>
    <property type="molecule type" value="Genomic_DNA"/>
</dbReference>
<keyword evidence="3" id="KW-1185">Reference proteome</keyword>
<dbReference type="Proteomes" id="UP001162030">
    <property type="component" value="Chromosome"/>
</dbReference>
<gene>
    <name evidence="2" type="ORF">MSZNOR_3931</name>
</gene>
<name>A0ABM9I6S9_9GAMM</name>
<feature type="region of interest" description="Disordered" evidence="1">
    <location>
        <begin position="25"/>
        <end position="74"/>
    </location>
</feature>
<protein>
    <submittedName>
        <fullName evidence="2">Uncharacterized protein</fullName>
    </submittedName>
</protein>
<evidence type="ECO:0000256" key="1">
    <source>
        <dbReference type="SAM" id="MobiDB-lite"/>
    </source>
</evidence>
<feature type="compositionally biased region" description="Basic and acidic residues" evidence="1">
    <location>
        <begin position="26"/>
        <end position="49"/>
    </location>
</feature>
<evidence type="ECO:0000313" key="2">
    <source>
        <dbReference type="EMBL" id="CAI8925595.1"/>
    </source>
</evidence>
<sequence>MPVLSLAEGRFASLTTSYNQYSVGCGEERQTGRRAGLHEARRVPDKDSPARAAPVAASNMVSANDACPEPSRRA</sequence>